<keyword evidence="3" id="KW-1185">Reference proteome</keyword>
<dbReference type="STRING" id="35608.A0A2U1MRV6"/>
<evidence type="ECO:0000313" key="2">
    <source>
        <dbReference type="EMBL" id="PWA64001.1"/>
    </source>
</evidence>
<feature type="compositionally biased region" description="Basic and acidic residues" evidence="1">
    <location>
        <begin position="574"/>
        <end position="592"/>
    </location>
</feature>
<evidence type="ECO:0000256" key="1">
    <source>
        <dbReference type="SAM" id="MobiDB-lite"/>
    </source>
</evidence>
<dbReference type="EMBL" id="PKPP01004512">
    <property type="protein sequence ID" value="PWA64001.1"/>
    <property type="molecule type" value="Genomic_DNA"/>
</dbReference>
<comment type="caution">
    <text evidence="2">The sequence shown here is derived from an EMBL/GenBank/DDBJ whole genome shotgun (WGS) entry which is preliminary data.</text>
</comment>
<feature type="region of interest" description="Disordered" evidence="1">
    <location>
        <begin position="282"/>
        <end position="302"/>
    </location>
</feature>
<dbReference type="AlphaFoldDB" id="A0A2U1MRV6"/>
<feature type="region of interest" description="Disordered" evidence="1">
    <location>
        <begin position="572"/>
        <end position="592"/>
    </location>
</feature>
<dbReference type="PANTHER" id="PTHR45786:SF74">
    <property type="entry name" value="ATP-DEPENDENT DNA HELICASE"/>
    <property type="match status" value="1"/>
</dbReference>
<dbReference type="Proteomes" id="UP000245207">
    <property type="component" value="Unassembled WGS sequence"/>
</dbReference>
<reference evidence="2 3" key="1">
    <citation type="journal article" date="2018" name="Mol. Plant">
        <title>The genome of Artemisia annua provides insight into the evolution of Asteraceae family and artemisinin biosynthesis.</title>
        <authorList>
            <person name="Shen Q."/>
            <person name="Zhang L."/>
            <person name="Liao Z."/>
            <person name="Wang S."/>
            <person name="Yan T."/>
            <person name="Shi P."/>
            <person name="Liu M."/>
            <person name="Fu X."/>
            <person name="Pan Q."/>
            <person name="Wang Y."/>
            <person name="Lv Z."/>
            <person name="Lu X."/>
            <person name="Zhang F."/>
            <person name="Jiang W."/>
            <person name="Ma Y."/>
            <person name="Chen M."/>
            <person name="Hao X."/>
            <person name="Li L."/>
            <person name="Tang Y."/>
            <person name="Lv G."/>
            <person name="Zhou Y."/>
            <person name="Sun X."/>
            <person name="Brodelius P.E."/>
            <person name="Rose J.K.C."/>
            <person name="Tang K."/>
        </authorList>
    </citation>
    <scope>NUCLEOTIDE SEQUENCE [LARGE SCALE GENOMIC DNA]</scope>
    <source>
        <strain evidence="3">cv. Huhao1</strain>
        <tissue evidence="2">Leaf</tissue>
    </source>
</reference>
<sequence>MPRKLLQTDLTTSHLGESFLSSNENRMCITPTEHHYDASRENTNILPCFQQNPTEQYSWSTANMHYSASSQNTYPFLRVDGEQPESSEIQPKKLFPTHHLPPTDPYSFNLKCDNNKRKAATLSGGMCQKFKGDPILPYMVSGVGNEHILNKGARKSLSTSNDSDKNNSIRYDRRKRILTPLDKNGSESVRRRKGIHINENSASVLDCAMYRQVQYDSTGCCPPPSTHQNQDLAADKCKKIVFESTNVDGATDCVYTMTNNTDITDAVHSSDNHTAVQNNMTHNQSQQSYMPSVNEHNSSTSNTSYSEGVSHLYIDIGDCRYTCQHCKAAFWYGERLKTGSRWQPVKYNKCCAGGQVYHQKEIGPPMFFRQIFKDKHFLDNIRAYNQMFSMTSFSAQIDDFNDGRGPYVFKILGEVHHWIGTICPTNKNEPKFMQLYIYDTHNEVANRLKPFGGKDRSNLKPEIVQSLIQILDEQNELVQVFRTAREKFNEANATEFKIQLYNVVGNREYQLPSSGTLGAIVFESGSNSQTDYDVIIEYKDRQLQRINKLHSSYMSLFPLLFVYGQPGYNNGTINEEKHKNDAQRSQSKQEEE</sequence>
<proteinExistence type="predicted"/>
<evidence type="ECO:0008006" key="4">
    <source>
        <dbReference type="Google" id="ProtNLM"/>
    </source>
</evidence>
<accession>A0A2U1MRV6</accession>
<organism evidence="2 3">
    <name type="scientific">Artemisia annua</name>
    <name type="common">Sweet wormwood</name>
    <dbReference type="NCBI Taxonomy" id="35608"/>
    <lineage>
        <taxon>Eukaryota</taxon>
        <taxon>Viridiplantae</taxon>
        <taxon>Streptophyta</taxon>
        <taxon>Embryophyta</taxon>
        <taxon>Tracheophyta</taxon>
        <taxon>Spermatophyta</taxon>
        <taxon>Magnoliopsida</taxon>
        <taxon>eudicotyledons</taxon>
        <taxon>Gunneridae</taxon>
        <taxon>Pentapetalae</taxon>
        <taxon>asterids</taxon>
        <taxon>campanulids</taxon>
        <taxon>Asterales</taxon>
        <taxon>Asteraceae</taxon>
        <taxon>Asteroideae</taxon>
        <taxon>Anthemideae</taxon>
        <taxon>Artemisiinae</taxon>
        <taxon>Artemisia</taxon>
    </lineage>
</organism>
<dbReference type="PANTHER" id="PTHR45786">
    <property type="entry name" value="DNA BINDING PROTEIN-LIKE"/>
    <property type="match status" value="1"/>
</dbReference>
<evidence type="ECO:0000313" key="3">
    <source>
        <dbReference type="Proteomes" id="UP000245207"/>
    </source>
</evidence>
<name>A0A2U1MRV6_ARTAN</name>
<gene>
    <name evidence="2" type="ORF">CTI12_AA294800</name>
</gene>
<protein>
    <recommendedName>
        <fullName evidence="4">Helitron helicase-like domain-containing protein</fullName>
    </recommendedName>
</protein>